<dbReference type="GeneID" id="89335271"/>
<proteinExistence type="predicted"/>
<dbReference type="Gene3D" id="1.10.10.10">
    <property type="entry name" value="Winged helix-like DNA-binding domain superfamily/Winged helix DNA-binding domain"/>
    <property type="match status" value="1"/>
</dbReference>
<accession>A0AAX4L0N9</accession>
<dbReference type="Pfam" id="PF03551">
    <property type="entry name" value="PadR"/>
    <property type="match status" value="1"/>
</dbReference>
<keyword evidence="3" id="KW-1185">Reference proteome</keyword>
<evidence type="ECO:0000259" key="1">
    <source>
        <dbReference type="Pfam" id="PF03551"/>
    </source>
</evidence>
<organism evidence="2 3">
    <name type="scientific">Sulfolobus tengchongensis</name>
    <dbReference type="NCBI Taxonomy" id="207809"/>
    <lineage>
        <taxon>Archaea</taxon>
        <taxon>Thermoproteota</taxon>
        <taxon>Thermoprotei</taxon>
        <taxon>Sulfolobales</taxon>
        <taxon>Sulfolobaceae</taxon>
        <taxon>Sulfolobus</taxon>
    </lineage>
</organism>
<evidence type="ECO:0000313" key="3">
    <source>
        <dbReference type="Proteomes" id="UP001432202"/>
    </source>
</evidence>
<dbReference type="AlphaFoldDB" id="A0AAX4L0N9"/>
<sequence>MARRTEKILGGVITLIILKSLIEEPRHGYELEKIVLEKLDYRLPEGSIYVILKNMTKRGLIASQKAKNSKGQEIKKYHITEKGKDFLMSHEKPLIAVRKVIDELIEFIIEEKQRANPQ</sequence>
<name>A0AAX4L0N9_9CREN</name>
<dbReference type="InterPro" id="IPR052509">
    <property type="entry name" value="Metal_resp_DNA-bind_regulator"/>
</dbReference>
<evidence type="ECO:0000313" key="2">
    <source>
        <dbReference type="EMBL" id="WWQ60661.1"/>
    </source>
</evidence>
<dbReference type="PANTHER" id="PTHR33169">
    <property type="entry name" value="PADR-FAMILY TRANSCRIPTIONAL REGULATOR"/>
    <property type="match status" value="1"/>
</dbReference>
<dbReference type="RefSeq" id="WP_338601808.1">
    <property type="nucleotide sequence ID" value="NZ_CP146016.1"/>
</dbReference>
<protein>
    <submittedName>
        <fullName evidence="2">PadR family transcriptional regulator</fullName>
    </submittedName>
</protein>
<dbReference type="EMBL" id="CP146016">
    <property type="protein sequence ID" value="WWQ60661.1"/>
    <property type="molecule type" value="Genomic_DNA"/>
</dbReference>
<dbReference type="Proteomes" id="UP001432202">
    <property type="component" value="Chromosome"/>
</dbReference>
<dbReference type="SUPFAM" id="SSF46785">
    <property type="entry name" value="Winged helix' DNA-binding domain"/>
    <property type="match status" value="1"/>
</dbReference>
<dbReference type="InterPro" id="IPR036390">
    <property type="entry name" value="WH_DNA-bd_sf"/>
</dbReference>
<reference evidence="2 3" key="1">
    <citation type="submission" date="2024-02" db="EMBL/GenBank/DDBJ databases">
        <title>STSV induces naive adaptation in Sulfolobus.</title>
        <authorList>
            <person name="Xiang X."/>
            <person name="Song M."/>
        </authorList>
    </citation>
    <scope>NUCLEOTIDE SEQUENCE [LARGE SCALE GENOMIC DNA]</scope>
    <source>
        <strain evidence="2 3">RT2</strain>
    </source>
</reference>
<dbReference type="InterPro" id="IPR005149">
    <property type="entry name" value="Tscrpt_reg_PadR_N"/>
</dbReference>
<feature type="domain" description="Transcription regulator PadR N-terminal" evidence="1">
    <location>
        <begin position="17"/>
        <end position="87"/>
    </location>
</feature>
<dbReference type="PANTHER" id="PTHR33169:SF14">
    <property type="entry name" value="TRANSCRIPTIONAL REGULATOR RV3488"/>
    <property type="match status" value="1"/>
</dbReference>
<gene>
    <name evidence="2" type="ORF">V6M85_00840</name>
</gene>
<dbReference type="InterPro" id="IPR036388">
    <property type="entry name" value="WH-like_DNA-bd_sf"/>
</dbReference>